<sequence>LALLFLKLYSGISMASEPSRMRLHSEFKRIWCVPSIGQHNACSFAPPECKFTSSRHSTDRRLPSFNLEVAHFLKESFLAILWNHPIPPLPSLSMKYHQLSV</sequence>
<organism evidence="2">
    <name type="scientific">Hymenolepis diminuta</name>
    <name type="common">Rat tapeworm</name>
    <dbReference type="NCBI Taxonomy" id="6216"/>
    <lineage>
        <taxon>Eukaryota</taxon>
        <taxon>Metazoa</taxon>
        <taxon>Spiralia</taxon>
        <taxon>Lophotrochozoa</taxon>
        <taxon>Platyhelminthes</taxon>
        <taxon>Cestoda</taxon>
        <taxon>Eucestoda</taxon>
        <taxon>Cyclophyllidea</taxon>
        <taxon>Hymenolepididae</taxon>
        <taxon>Hymenolepis</taxon>
    </lineage>
</organism>
<evidence type="ECO:0000313" key="2">
    <source>
        <dbReference type="WBParaSite" id="HDID_0000345201-mRNA-1"/>
    </source>
</evidence>
<protein>
    <submittedName>
        <fullName evidence="2">Secreted protein</fullName>
    </submittedName>
</protein>
<evidence type="ECO:0000256" key="1">
    <source>
        <dbReference type="SAM" id="SignalP"/>
    </source>
</evidence>
<feature type="signal peptide" evidence="1">
    <location>
        <begin position="1"/>
        <end position="15"/>
    </location>
</feature>
<keyword evidence="1" id="KW-0732">Signal</keyword>
<feature type="chain" id="PRO_5012090996" evidence="1">
    <location>
        <begin position="16"/>
        <end position="101"/>
    </location>
</feature>
<proteinExistence type="predicted"/>
<dbReference type="AlphaFoldDB" id="A0A0R3SF61"/>
<reference evidence="2" key="1">
    <citation type="submission" date="2017-02" db="UniProtKB">
        <authorList>
            <consortium name="WormBaseParasite"/>
        </authorList>
    </citation>
    <scope>IDENTIFICATION</scope>
</reference>
<name>A0A0R3SF61_HYMDI</name>
<dbReference type="WBParaSite" id="HDID_0000345201-mRNA-1">
    <property type="protein sequence ID" value="HDID_0000345201-mRNA-1"/>
    <property type="gene ID" value="HDID_0000345201"/>
</dbReference>
<accession>A0A0R3SF61</accession>